<name>A0A7G9V0U1_9CAUD</name>
<proteinExistence type="predicted"/>
<accession>A0A7G9V0U1</accession>
<dbReference type="Gene3D" id="3.40.50.410">
    <property type="entry name" value="von Willebrand factor, type A domain"/>
    <property type="match status" value="1"/>
</dbReference>
<reference evidence="2 3" key="1">
    <citation type="submission" date="2020-06" db="EMBL/GenBank/DDBJ databases">
        <title>Characterization of Pseudomonas phiPsa374-like phages.</title>
        <authorList>
            <person name="Warring S."/>
            <person name="Malone L.M."/>
            <person name="Easingwood R.A."/>
            <person name="Rigano L."/>
            <person name="Frampton R.A."/>
            <person name="Lopez Acedo E."/>
            <person name="Templeton M.D."/>
            <person name="Kleffmann T."/>
            <person name="Bostina M."/>
            <person name="Fineran P.C."/>
        </authorList>
    </citation>
    <scope>NUCLEOTIDE SEQUENCE [LARGE SCALE GENOMIC DNA]</scope>
</reference>
<feature type="domain" description="VWFA" evidence="1">
    <location>
        <begin position="10"/>
        <end position="143"/>
    </location>
</feature>
<evidence type="ECO:0000313" key="2">
    <source>
        <dbReference type="EMBL" id="QNN99896.1"/>
    </source>
</evidence>
<protein>
    <recommendedName>
        <fullName evidence="1">VWFA domain-containing protein</fullName>
    </recommendedName>
</protein>
<evidence type="ECO:0000313" key="3">
    <source>
        <dbReference type="Proteomes" id="UP000516074"/>
    </source>
</evidence>
<dbReference type="SUPFAM" id="SSF53300">
    <property type="entry name" value="vWA-like"/>
    <property type="match status" value="1"/>
</dbReference>
<organism evidence="2 3">
    <name type="scientific">Pseudomonas phage phiPsa267</name>
    <dbReference type="NCBI Taxonomy" id="1460361"/>
    <lineage>
        <taxon>Viruses</taxon>
        <taxon>Duplodnaviria</taxon>
        <taxon>Heunggongvirae</taxon>
        <taxon>Uroviricota</taxon>
        <taxon>Caudoviricetes</taxon>
        <taxon>Vandenendeviridae</taxon>
        <taxon>Gorskivirinae</taxon>
        <taxon>Otagovirus</taxon>
        <taxon>Otagovirus psa267</taxon>
    </lineage>
</organism>
<dbReference type="Pfam" id="PF00092">
    <property type="entry name" value="VWA"/>
    <property type="match status" value="1"/>
</dbReference>
<dbReference type="Proteomes" id="UP000516074">
    <property type="component" value="Segment"/>
</dbReference>
<sequence length="192" mass="20643">MIVKEEQAVKIVFVLDESGSMSHLRQDVIGGFNTTIADQKSLPGKADVTLITFASTVRTRFESVDLQTVEDLTNESYQPSGGTAMNDAIGIALARVLADAPEKAIINIFTDGYENASREYTPAQVKELVKQAEAKGYQVVFLAANIDEQVVGASFGLHASATRGFVADAKGMETAYLQASASVTNYRSEVIQ</sequence>
<evidence type="ECO:0000259" key="1">
    <source>
        <dbReference type="PROSITE" id="PS50234"/>
    </source>
</evidence>
<dbReference type="InterPro" id="IPR036465">
    <property type="entry name" value="vWFA_dom_sf"/>
</dbReference>
<dbReference type="EMBL" id="MT670417">
    <property type="protein sequence ID" value="QNN99896.1"/>
    <property type="molecule type" value="Genomic_DNA"/>
</dbReference>
<dbReference type="CDD" id="cd00198">
    <property type="entry name" value="vWFA"/>
    <property type="match status" value="1"/>
</dbReference>
<keyword evidence="3" id="KW-1185">Reference proteome</keyword>
<dbReference type="InterPro" id="IPR002035">
    <property type="entry name" value="VWF_A"/>
</dbReference>
<gene>
    <name evidence="2" type="ORF">phiPsa267_118</name>
</gene>
<dbReference type="SMART" id="SM00327">
    <property type="entry name" value="VWA"/>
    <property type="match status" value="1"/>
</dbReference>
<dbReference type="PROSITE" id="PS50234">
    <property type="entry name" value="VWFA"/>
    <property type="match status" value="1"/>
</dbReference>